<dbReference type="NCBIfam" id="TIGR01484">
    <property type="entry name" value="HAD-SF-IIB"/>
    <property type="match status" value="1"/>
</dbReference>
<organism evidence="6 7">
    <name type="scientific">Psittacicella hinzii</name>
    <dbReference type="NCBI Taxonomy" id="2028575"/>
    <lineage>
        <taxon>Bacteria</taxon>
        <taxon>Pseudomonadati</taxon>
        <taxon>Pseudomonadota</taxon>
        <taxon>Gammaproteobacteria</taxon>
        <taxon>Pasteurellales</taxon>
        <taxon>Psittacicellaceae</taxon>
        <taxon>Psittacicella</taxon>
    </lineage>
</organism>
<comment type="caution">
    <text evidence="6">The sequence shown here is derived from an EMBL/GenBank/DDBJ whole genome shotgun (WGS) entry which is preliminary data.</text>
</comment>
<keyword evidence="2" id="KW-0479">Metal-binding</keyword>
<evidence type="ECO:0000313" key="6">
    <source>
        <dbReference type="EMBL" id="RIY32483.1"/>
    </source>
</evidence>
<keyword evidence="4" id="KW-0460">Magnesium</keyword>
<dbReference type="InterPro" id="IPR006379">
    <property type="entry name" value="HAD-SF_hydro_IIB"/>
</dbReference>
<evidence type="ECO:0000256" key="1">
    <source>
        <dbReference type="ARBA" id="ARBA00001946"/>
    </source>
</evidence>
<dbReference type="AlphaFoldDB" id="A0A3A1Y2M4"/>
<dbReference type="Proteomes" id="UP000265691">
    <property type="component" value="Unassembled WGS sequence"/>
</dbReference>
<dbReference type="Gene3D" id="3.40.50.1000">
    <property type="entry name" value="HAD superfamily/HAD-like"/>
    <property type="match status" value="1"/>
</dbReference>
<keyword evidence="7" id="KW-1185">Reference proteome</keyword>
<evidence type="ECO:0000256" key="3">
    <source>
        <dbReference type="ARBA" id="ARBA00022801"/>
    </source>
</evidence>
<comment type="similarity">
    <text evidence="5">Belongs to the HAD-like hydrolase superfamily. Cof family.</text>
</comment>
<dbReference type="PANTHER" id="PTHR47267">
    <property type="match status" value="1"/>
</dbReference>
<dbReference type="RefSeq" id="WP_119525221.1">
    <property type="nucleotide sequence ID" value="NZ_NRHC01000055.1"/>
</dbReference>
<dbReference type="PANTHER" id="PTHR47267:SF4">
    <property type="entry name" value="PYRIDOXAL PHOSPHATE PHOSPHATASE YIGL"/>
    <property type="match status" value="1"/>
</dbReference>
<evidence type="ECO:0000256" key="5">
    <source>
        <dbReference type="ARBA" id="ARBA00034778"/>
    </source>
</evidence>
<dbReference type="Pfam" id="PF08282">
    <property type="entry name" value="Hydrolase_3"/>
    <property type="match status" value="1"/>
</dbReference>
<evidence type="ECO:0000256" key="4">
    <source>
        <dbReference type="ARBA" id="ARBA00022842"/>
    </source>
</evidence>
<dbReference type="GO" id="GO:0000287">
    <property type="term" value="F:magnesium ion binding"/>
    <property type="evidence" value="ECO:0007669"/>
    <property type="project" value="UniProtKB-ARBA"/>
</dbReference>
<protein>
    <submittedName>
        <fullName evidence="6">Uncharacterized protein</fullName>
    </submittedName>
</protein>
<evidence type="ECO:0000313" key="7">
    <source>
        <dbReference type="Proteomes" id="UP000265691"/>
    </source>
</evidence>
<sequence length="282" mass="31987">MTKAKFDLTNIKVVAVDLDGTSINKKHELEDYTAKVYNALAQKGIELIVATGRGKNDVPMLHKLNEPFALVTYNGSVIAKPAELNYQRTLDKVALEHICNYAYDNDLYVSFYTADNWFVNQHDEARARKYTSSGSKYEFREAKDCVNEAVVKVFIVDPTKERYRLEQIKADLLEKIGDRVEAVFSGNMSLDFTAKHVNKLTALDFYLNSKGLSAKENMIAFGDSMNDYAMLTGVKYGFYMENTLPFIKENFVPHANCHQIGNCYELGTAKFLNELFDLGVEE</sequence>
<dbReference type="SUPFAM" id="SSF56784">
    <property type="entry name" value="HAD-like"/>
    <property type="match status" value="1"/>
</dbReference>
<name>A0A3A1Y2M4_9GAMM</name>
<dbReference type="OrthoDB" id="9781413at2"/>
<comment type="cofactor">
    <cofactor evidence="1">
        <name>Mg(2+)</name>
        <dbReference type="ChEBI" id="CHEBI:18420"/>
    </cofactor>
</comment>
<dbReference type="InterPro" id="IPR000150">
    <property type="entry name" value="Cof"/>
</dbReference>
<gene>
    <name evidence="6" type="ORF">CKF54_04735</name>
</gene>
<proteinExistence type="inferred from homology"/>
<accession>A0A3A1Y2M4</accession>
<reference evidence="6 7" key="1">
    <citation type="submission" date="2017-08" db="EMBL/GenBank/DDBJ databases">
        <title>Reclassification of Bisgaard taxon 37 and 44.</title>
        <authorList>
            <person name="Christensen H."/>
        </authorList>
    </citation>
    <scope>NUCLEOTIDE SEQUENCE [LARGE SCALE GENOMIC DNA]</scope>
    <source>
        <strain evidence="6 7">B96_3</strain>
    </source>
</reference>
<keyword evidence="3" id="KW-0378">Hydrolase</keyword>
<dbReference type="InterPro" id="IPR023214">
    <property type="entry name" value="HAD_sf"/>
</dbReference>
<dbReference type="GO" id="GO:0016791">
    <property type="term" value="F:phosphatase activity"/>
    <property type="evidence" value="ECO:0007669"/>
    <property type="project" value="UniProtKB-ARBA"/>
</dbReference>
<dbReference type="EMBL" id="NRHC01000055">
    <property type="protein sequence ID" value="RIY32483.1"/>
    <property type="molecule type" value="Genomic_DNA"/>
</dbReference>
<dbReference type="Gene3D" id="3.30.1240.10">
    <property type="match status" value="1"/>
</dbReference>
<dbReference type="NCBIfam" id="TIGR00099">
    <property type="entry name" value="Cof-subfamily"/>
    <property type="match status" value="1"/>
</dbReference>
<evidence type="ECO:0000256" key="2">
    <source>
        <dbReference type="ARBA" id="ARBA00022723"/>
    </source>
</evidence>
<dbReference type="InterPro" id="IPR036412">
    <property type="entry name" value="HAD-like_sf"/>
</dbReference>